<evidence type="ECO:0000313" key="2">
    <source>
        <dbReference type="Proteomes" id="UP000215703"/>
    </source>
</evidence>
<proteinExistence type="predicted"/>
<reference evidence="1 2" key="1">
    <citation type="journal article" date="2014" name="Int. J. Syst. Evol. Microbiol.">
        <title>Bradyrhizobium ottawaense sp. nov., a symbiotic nitrogen fixing bacterium from root nodules of soybeans in Canada.</title>
        <authorList>
            <person name="Yu X."/>
            <person name="Cloutier S."/>
            <person name="Tambong J.T."/>
            <person name="Bromfield E.S."/>
        </authorList>
    </citation>
    <scope>NUCLEOTIDE SEQUENCE [LARGE SCALE GENOMIC DNA]</scope>
    <source>
        <strain evidence="1 2">OO99</strain>
    </source>
</reference>
<sequence>MLPRRLQFSKTERNNMTHHVDLGPGVASIPAPRNLPNRSDQGVSWNKSYEAINACGQKPLLRELLTQLRQPAVFPTMARIAADTTDLGVKYDEGTTATFSLDRANAVVRAIDTPDDQSMHESSRAIPSCVVQ</sequence>
<dbReference type="EMBL" id="CP029425">
    <property type="protein sequence ID" value="AWL93315.1"/>
    <property type="molecule type" value="Genomic_DNA"/>
</dbReference>
<gene>
    <name evidence="1" type="ORF">CIT37_14765</name>
</gene>
<dbReference type="Proteomes" id="UP000215703">
    <property type="component" value="Chromosome"/>
</dbReference>
<accession>A0A2U8P6G4</accession>
<protein>
    <submittedName>
        <fullName evidence="1">Uncharacterized protein</fullName>
    </submittedName>
</protein>
<organism evidence="1 2">
    <name type="scientific">Bradyrhizobium ottawaense</name>
    <dbReference type="NCBI Taxonomy" id="931866"/>
    <lineage>
        <taxon>Bacteria</taxon>
        <taxon>Pseudomonadati</taxon>
        <taxon>Pseudomonadota</taxon>
        <taxon>Alphaproteobacteria</taxon>
        <taxon>Hyphomicrobiales</taxon>
        <taxon>Nitrobacteraceae</taxon>
        <taxon>Bradyrhizobium</taxon>
    </lineage>
</organism>
<dbReference type="AlphaFoldDB" id="A0A2U8P6G4"/>
<name>A0A2U8P6G4_9BRAD</name>
<dbReference type="OrthoDB" id="8227903at2"/>
<reference evidence="1 2" key="2">
    <citation type="journal article" date="2017" name="Syst. Appl. Microbiol.">
        <title>Soybeans inoculated with root zone soils of Canadian native legumes harbour diverse and novel Bradyrhizobium spp. that possess agricultural potential.</title>
        <authorList>
            <person name="Bromfield E.S.P."/>
            <person name="Cloutier S."/>
            <person name="Tambong J.T."/>
            <person name="Tran Thi T.V."/>
        </authorList>
    </citation>
    <scope>NUCLEOTIDE SEQUENCE [LARGE SCALE GENOMIC DNA]</scope>
    <source>
        <strain evidence="1 2">OO99</strain>
    </source>
</reference>
<evidence type="ECO:0000313" key="1">
    <source>
        <dbReference type="EMBL" id="AWL93315.1"/>
    </source>
</evidence>